<protein>
    <submittedName>
        <fullName evidence="1">Uncharacterized protein</fullName>
    </submittedName>
</protein>
<dbReference type="Proteomes" id="UP000011783">
    <property type="component" value="Unassembled WGS sequence"/>
</dbReference>
<organism evidence="1 2">
    <name type="scientific">Leptospira borgpetersenii str. 200701203</name>
    <dbReference type="NCBI Taxonomy" id="1193007"/>
    <lineage>
        <taxon>Bacteria</taxon>
        <taxon>Pseudomonadati</taxon>
        <taxon>Spirochaetota</taxon>
        <taxon>Spirochaetia</taxon>
        <taxon>Leptospirales</taxon>
        <taxon>Leptospiraceae</taxon>
        <taxon>Leptospira</taxon>
    </lineage>
</organism>
<gene>
    <name evidence="1" type="ORF">LEP1GSC123_4580</name>
</gene>
<reference evidence="1 2" key="1">
    <citation type="submission" date="2013-01" db="EMBL/GenBank/DDBJ databases">
        <authorList>
            <person name="Harkins D.M."/>
            <person name="Durkin A.S."/>
            <person name="Brinkac L.M."/>
            <person name="Haft D.H."/>
            <person name="Selengut J.D."/>
            <person name="Sanka R."/>
            <person name="DePew J."/>
            <person name="Purushe J."/>
            <person name="Picardeau M."/>
            <person name="Werts C."/>
            <person name="Goarant C."/>
            <person name="Vinetz J.M."/>
            <person name="Sutton G.G."/>
            <person name="Nierman W.C."/>
            <person name="Fouts D.E."/>
        </authorList>
    </citation>
    <scope>NUCLEOTIDE SEQUENCE [LARGE SCALE GENOMIC DNA]</scope>
    <source>
        <strain evidence="1 2">200701203</strain>
    </source>
</reference>
<evidence type="ECO:0000313" key="1">
    <source>
        <dbReference type="EMBL" id="EMF99361.1"/>
    </source>
</evidence>
<dbReference type="BioCyc" id="LBOR1193007:G11KN-8-MONOMER"/>
<accession>M3GEJ6</accession>
<dbReference type="EMBL" id="AKWO02000073">
    <property type="protein sequence ID" value="EMF99361.1"/>
    <property type="molecule type" value="Genomic_DNA"/>
</dbReference>
<name>M3GEJ6_LEPBO</name>
<comment type="caution">
    <text evidence="1">The sequence shown here is derived from an EMBL/GenBank/DDBJ whole genome shotgun (WGS) entry which is preliminary data.</text>
</comment>
<sequence length="132" mass="15169">MGVGKSIESGVHSKVQTVLLVGTGIQWELESYFFNIALQYRKTDLIGATQSYHFNEPIFMIGGRVEAVRSNRGLSFSTNSCMVIFSCVRVIKLELEPHYIYRKVLDRYKNSMYAKRGRDIPAVFHLIFKAQR</sequence>
<dbReference type="AlphaFoldDB" id="M3GEJ6"/>
<evidence type="ECO:0000313" key="2">
    <source>
        <dbReference type="Proteomes" id="UP000011783"/>
    </source>
</evidence>
<proteinExistence type="predicted"/>